<feature type="signal peptide" evidence="4">
    <location>
        <begin position="1"/>
        <end position="21"/>
    </location>
</feature>
<sequence>MKCFNLIHVFITLFILGVVRATTVYNPIIWADVPDPDIIRVDDTYYMVSTTMFFNPGAPIMKSKDLVSWKICNYVYDKLADGDVQNLARGQHDYSHGQWATSLRYHKGTFYVFFGSYGTNKSYIFKTKDIENGPWTRTELGGMYHDASMIFDDDGRNYLVYGAGGEIRIKEFNSEMTDFKRGGADKILFRTNLSGLAGEGSHVQKINNYYYIFIIAWPNGKGRIEICYRSKDILGNYESRTVLDSGVGSYGSGVAQGGIVDTPEGKWYGLLFQDHGSVGRIPVLVPVNWQSDWPMMGVNGRAPVTFQIDGDFKTTKLAKSDDFNYSSNDELDLVWQWNHNPDNSAWSVTEREGWLRLKNKYVVSELLRARNTLTMRTEGPACTSIVKMDTSKMKVGDYAGLSAFQFKYGNVGVYVADNGEKRVYMATNGGNEINNSRNYIEQETRMSGNEIYLKLEFRFNNVGNDGSASNNIDRVNFYYSYDGDKWTKIGKELGMTYDLTLFTGYRSALYSYPTKSTGGYVDFDYIKYTREKWNQGTLPDDADDDIKPQPIEPDENGYYFHNTFEEDEDTWTGRHTASIQVSQKAAYAGKSSLYCYKREYNWTGAQRTLSPKMFKPGETYSFSVVVRYDEGPASQNFYLTLQYENGTDEVQYDKISIESVKKGEWTQLANANYKIPANAYDMYFYVETEEGEDSFYVDEAIGAVAGTAIPGPGSSGELNYKSFF</sequence>
<dbReference type="Pfam" id="PF02018">
    <property type="entry name" value="CBM_4_9"/>
    <property type="match status" value="1"/>
</dbReference>
<name>A0A1Y1WT17_9FUNG</name>
<feature type="domain" description="Beta-xylosidase C-terminal Concanavalin A-like" evidence="6">
    <location>
        <begin position="321"/>
        <end position="529"/>
    </location>
</feature>
<evidence type="ECO:0000256" key="3">
    <source>
        <dbReference type="ARBA" id="ARBA00023295"/>
    </source>
</evidence>
<evidence type="ECO:0000256" key="2">
    <source>
        <dbReference type="ARBA" id="ARBA00022801"/>
    </source>
</evidence>
<evidence type="ECO:0000256" key="4">
    <source>
        <dbReference type="SAM" id="SignalP"/>
    </source>
</evidence>
<dbReference type="PANTHER" id="PTHR42812">
    <property type="entry name" value="BETA-XYLOSIDASE"/>
    <property type="match status" value="1"/>
</dbReference>
<dbReference type="Gene3D" id="2.60.120.200">
    <property type="match status" value="1"/>
</dbReference>
<proteinExistence type="inferred from homology"/>
<accession>A0A1Y1WT17</accession>
<evidence type="ECO:0000313" key="7">
    <source>
        <dbReference type="EMBL" id="ORX76535.1"/>
    </source>
</evidence>
<dbReference type="InterPro" id="IPR006710">
    <property type="entry name" value="Glyco_hydro_43"/>
</dbReference>
<evidence type="ECO:0000259" key="5">
    <source>
        <dbReference type="Pfam" id="PF02018"/>
    </source>
</evidence>
<dbReference type="EMBL" id="MCFG01000293">
    <property type="protein sequence ID" value="ORX76535.1"/>
    <property type="molecule type" value="Genomic_DNA"/>
</dbReference>
<comment type="similarity">
    <text evidence="1">Belongs to the glycosyl hydrolase 43 family.</text>
</comment>
<dbReference type="AlphaFoldDB" id="A0A1Y1WT17"/>
<dbReference type="Gene3D" id="2.60.120.260">
    <property type="entry name" value="Galactose-binding domain-like"/>
    <property type="match status" value="1"/>
</dbReference>
<reference evidence="7 8" key="2">
    <citation type="submission" date="2016-08" db="EMBL/GenBank/DDBJ databases">
        <title>Pervasive Adenine N6-methylation of Active Genes in Fungi.</title>
        <authorList>
            <consortium name="DOE Joint Genome Institute"/>
            <person name="Mondo S.J."/>
            <person name="Dannebaum R.O."/>
            <person name="Kuo R.C."/>
            <person name="Labutti K."/>
            <person name="Haridas S."/>
            <person name="Kuo A."/>
            <person name="Salamov A."/>
            <person name="Ahrendt S.R."/>
            <person name="Lipzen A."/>
            <person name="Sullivan W."/>
            <person name="Andreopoulos W.B."/>
            <person name="Clum A."/>
            <person name="Lindquist E."/>
            <person name="Daum C."/>
            <person name="Ramamoorthy G.K."/>
            <person name="Gryganskyi A."/>
            <person name="Culley D."/>
            <person name="Magnuson J.K."/>
            <person name="James T.Y."/>
            <person name="O'Malley M.A."/>
            <person name="Stajich J.E."/>
            <person name="Spatafora J.W."/>
            <person name="Visel A."/>
            <person name="Grigoriev I.V."/>
        </authorList>
    </citation>
    <scope>NUCLEOTIDE SEQUENCE [LARGE SCALE GENOMIC DNA]</scope>
    <source>
        <strain evidence="7 8">S4</strain>
    </source>
</reference>
<dbReference type="InterPro" id="IPR041542">
    <property type="entry name" value="GH43_C2"/>
</dbReference>
<dbReference type="STRING" id="1754192.A0A1Y1WT17"/>
<feature type="chain" id="PRO_5012575913" description="Arabinanase/levansucrase/invertase" evidence="4">
    <location>
        <begin position="22"/>
        <end position="724"/>
    </location>
</feature>
<organism evidence="7 8">
    <name type="scientific">Anaeromyces robustus</name>
    <dbReference type="NCBI Taxonomy" id="1754192"/>
    <lineage>
        <taxon>Eukaryota</taxon>
        <taxon>Fungi</taxon>
        <taxon>Fungi incertae sedis</taxon>
        <taxon>Chytridiomycota</taxon>
        <taxon>Chytridiomycota incertae sedis</taxon>
        <taxon>Neocallimastigomycetes</taxon>
        <taxon>Neocallimastigales</taxon>
        <taxon>Neocallimastigaceae</taxon>
        <taxon>Anaeromyces</taxon>
    </lineage>
</organism>
<dbReference type="GO" id="GO:0005975">
    <property type="term" value="P:carbohydrate metabolic process"/>
    <property type="evidence" value="ECO:0007669"/>
    <property type="project" value="InterPro"/>
</dbReference>
<dbReference type="Proteomes" id="UP000193944">
    <property type="component" value="Unassembled WGS sequence"/>
</dbReference>
<dbReference type="InterPro" id="IPR051795">
    <property type="entry name" value="Glycosyl_Hydrlase_43"/>
</dbReference>
<keyword evidence="3" id="KW-0326">Glycosidase</keyword>
<dbReference type="InterPro" id="IPR023296">
    <property type="entry name" value="Glyco_hydro_beta-prop_sf"/>
</dbReference>
<evidence type="ECO:0000313" key="8">
    <source>
        <dbReference type="Proteomes" id="UP000193944"/>
    </source>
</evidence>
<evidence type="ECO:0008006" key="9">
    <source>
        <dbReference type="Google" id="ProtNLM"/>
    </source>
</evidence>
<keyword evidence="8" id="KW-1185">Reference proteome</keyword>
<reference evidence="7 8" key="1">
    <citation type="submission" date="2016-08" db="EMBL/GenBank/DDBJ databases">
        <title>A Parts List for Fungal Cellulosomes Revealed by Comparative Genomics.</title>
        <authorList>
            <consortium name="DOE Joint Genome Institute"/>
            <person name="Haitjema C.H."/>
            <person name="Gilmore S.P."/>
            <person name="Henske J.K."/>
            <person name="Solomon K.V."/>
            <person name="De Groot R."/>
            <person name="Kuo A."/>
            <person name="Mondo S.J."/>
            <person name="Salamov A.A."/>
            <person name="Labutti K."/>
            <person name="Zhao Z."/>
            <person name="Chiniquy J."/>
            <person name="Barry K."/>
            <person name="Brewer H.M."/>
            <person name="Purvine S.O."/>
            <person name="Wright A.T."/>
            <person name="Boxma B."/>
            <person name="Van Alen T."/>
            <person name="Hackstein J.H."/>
            <person name="Baker S.E."/>
            <person name="Grigoriev I.V."/>
            <person name="O'Malley M.A."/>
        </authorList>
    </citation>
    <scope>NUCLEOTIDE SEQUENCE [LARGE SCALE GENOMIC DNA]</scope>
    <source>
        <strain evidence="7 8">S4</strain>
    </source>
</reference>
<dbReference type="SUPFAM" id="SSF75005">
    <property type="entry name" value="Arabinanase/levansucrase/invertase"/>
    <property type="match status" value="1"/>
</dbReference>
<dbReference type="SUPFAM" id="SSF49785">
    <property type="entry name" value="Galactose-binding domain-like"/>
    <property type="match status" value="1"/>
</dbReference>
<dbReference type="Gene3D" id="2.115.10.20">
    <property type="entry name" value="Glycosyl hydrolase domain, family 43"/>
    <property type="match status" value="1"/>
</dbReference>
<keyword evidence="2" id="KW-0378">Hydrolase</keyword>
<protein>
    <recommendedName>
        <fullName evidence="9">Arabinanase/levansucrase/invertase</fullName>
    </recommendedName>
</protein>
<dbReference type="OrthoDB" id="2139957at2759"/>
<dbReference type="SUPFAM" id="SSF49899">
    <property type="entry name" value="Concanavalin A-like lectins/glucanases"/>
    <property type="match status" value="1"/>
</dbReference>
<feature type="domain" description="CBM-cenC" evidence="5">
    <location>
        <begin position="557"/>
        <end position="689"/>
    </location>
</feature>
<dbReference type="PANTHER" id="PTHR42812:SF15">
    <property type="entry name" value="HYDROLASE, PUTATIVE (AFU_ORTHOLOGUE AFUA_2G00930)-RELATED"/>
    <property type="match status" value="1"/>
</dbReference>
<evidence type="ECO:0000259" key="6">
    <source>
        <dbReference type="Pfam" id="PF17851"/>
    </source>
</evidence>
<keyword evidence="4" id="KW-0732">Signal</keyword>
<dbReference type="Pfam" id="PF04616">
    <property type="entry name" value="Glyco_hydro_43"/>
    <property type="match status" value="1"/>
</dbReference>
<comment type="caution">
    <text evidence="7">The sequence shown here is derived from an EMBL/GenBank/DDBJ whole genome shotgun (WGS) entry which is preliminary data.</text>
</comment>
<gene>
    <name evidence="7" type="ORF">BCR32DRAFT_248661</name>
</gene>
<evidence type="ECO:0000256" key="1">
    <source>
        <dbReference type="ARBA" id="ARBA00009865"/>
    </source>
</evidence>
<dbReference type="GO" id="GO:0004553">
    <property type="term" value="F:hydrolase activity, hydrolyzing O-glycosyl compounds"/>
    <property type="evidence" value="ECO:0007669"/>
    <property type="project" value="InterPro"/>
</dbReference>
<dbReference type="CDD" id="cd09001">
    <property type="entry name" value="GH43_FsAxh1-like"/>
    <property type="match status" value="1"/>
</dbReference>
<dbReference type="InterPro" id="IPR003305">
    <property type="entry name" value="CenC_carb-bd"/>
</dbReference>
<dbReference type="InterPro" id="IPR013320">
    <property type="entry name" value="ConA-like_dom_sf"/>
</dbReference>
<dbReference type="Pfam" id="PF17851">
    <property type="entry name" value="GH43_C2"/>
    <property type="match status" value="1"/>
</dbReference>
<dbReference type="InterPro" id="IPR008979">
    <property type="entry name" value="Galactose-bd-like_sf"/>
</dbReference>